<gene>
    <name evidence="2" type="ORF">K491DRAFT_720758</name>
</gene>
<evidence type="ECO:0000313" key="3">
    <source>
        <dbReference type="Proteomes" id="UP000799324"/>
    </source>
</evidence>
<dbReference type="AlphaFoldDB" id="A0A6A6SRF7"/>
<proteinExistence type="predicted"/>
<evidence type="ECO:0000313" key="2">
    <source>
        <dbReference type="EMBL" id="KAF2650415.1"/>
    </source>
</evidence>
<keyword evidence="3" id="KW-1185">Reference proteome</keyword>
<dbReference type="EMBL" id="MU004455">
    <property type="protein sequence ID" value="KAF2650415.1"/>
    <property type="molecule type" value="Genomic_DNA"/>
</dbReference>
<evidence type="ECO:0000256" key="1">
    <source>
        <dbReference type="SAM" id="MobiDB-lite"/>
    </source>
</evidence>
<reference evidence="2" key="1">
    <citation type="journal article" date="2020" name="Stud. Mycol.">
        <title>101 Dothideomycetes genomes: a test case for predicting lifestyles and emergence of pathogens.</title>
        <authorList>
            <person name="Haridas S."/>
            <person name="Albert R."/>
            <person name="Binder M."/>
            <person name="Bloem J."/>
            <person name="Labutti K."/>
            <person name="Salamov A."/>
            <person name="Andreopoulos B."/>
            <person name="Baker S."/>
            <person name="Barry K."/>
            <person name="Bills G."/>
            <person name="Bluhm B."/>
            <person name="Cannon C."/>
            <person name="Castanera R."/>
            <person name="Culley D."/>
            <person name="Daum C."/>
            <person name="Ezra D."/>
            <person name="Gonzalez J."/>
            <person name="Henrissat B."/>
            <person name="Kuo A."/>
            <person name="Liang C."/>
            <person name="Lipzen A."/>
            <person name="Lutzoni F."/>
            <person name="Magnuson J."/>
            <person name="Mondo S."/>
            <person name="Nolan M."/>
            <person name="Ohm R."/>
            <person name="Pangilinan J."/>
            <person name="Park H.-J."/>
            <person name="Ramirez L."/>
            <person name="Alfaro M."/>
            <person name="Sun H."/>
            <person name="Tritt A."/>
            <person name="Yoshinaga Y."/>
            <person name="Zwiers L.-H."/>
            <person name="Turgeon B."/>
            <person name="Goodwin S."/>
            <person name="Spatafora J."/>
            <person name="Crous P."/>
            <person name="Grigoriev I."/>
        </authorList>
    </citation>
    <scope>NUCLEOTIDE SEQUENCE</scope>
    <source>
        <strain evidence="2">CBS 122681</strain>
    </source>
</reference>
<organism evidence="2 3">
    <name type="scientific">Lophiostoma macrostomum CBS 122681</name>
    <dbReference type="NCBI Taxonomy" id="1314788"/>
    <lineage>
        <taxon>Eukaryota</taxon>
        <taxon>Fungi</taxon>
        <taxon>Dikarya</taxon>
        <taxon>Ascomycota</taxon>
        <taxon>Pezizomycotina</taxon>
        <taxon>Dothideomycetes</taxon>
        <taxon>Pleosporomycetidae</taxon>
        <taxon>Pleosporales</taxon>
        <taxon>Lophiostomataceae</taxon>
        <taxon>Lophiostoma</taxon>
    </lineage>
</organism>
<protein>
    <submittedName>
        <fullName evidence="2">Uncharacterized protein</fullName>
    </submittedName>
</protein>
<sequence length="190" mass="21516">MAPRIHMYLFGDDTQLPFEFPASTTRDYQVLEDSAFAGFARSRDIFDVHFHLTGDRCLGIIMVKFWEDDEYLVEAKKGVLSIWAHFVPRKHPAFGALVPAANARQEQVGGGSSRRIPAGTGPSWATTTEDITEVSTELRRHLEEEEDDNARESHHSPSPHPSTHQHGGAQEDVQTVRRSERVGRYTARYR</sequence>
<name>A0A6A6SRF7_9PLEO</name>
<feature type="compositionally biased region" description="Polar residues" evidence="1">
    <location>
        <begin position="123"/>
        <end position="135"/>
    </location>
</feature>
<feature type="region of interest" description="Disordered" evidence="1">
    <location>
        <begin position="105"/>
        <end position="190"/>
    </location>
</feature>
<feature type="compositionally biased region" description="Basic and acidic residues" evidence="1">
    <location>
        <begin position="174"/>
        <end position="183"/>
    </location>
</feature>
<dbReference type="Proteomes" id="UP000799324">
    <property type="component" value="Unassembled WGS sequence"/>
</dbReference>
<accession>A0A6A6SRF7</accession>